<reference evidence="1 2" key="1">
    <citation type="submission" date="2017-08" db="EMBL/GenBank/DDBJ databases">
        <title>Mechanisms for carbon and nitrogen cycling indicate functional differentiation within the Candidate Phyla Radiation.</title>
        <authorList>
            <person name="Danczak R.E."/>
            <person name="Johnston M.D."/>
            <person name="Kenah C."/>
            <person name="Slattery M."/>
            <person name="Wrighton K.C."/>
            <person name="Wilkins M.J."/>
        </authorList>
    </citation>
    <scope>NUCLEOTIDE SEQUENCE [LARGE SCALE GENOMIC DNA]</scope>
    <source>
        <strain evidence="1">Gr01-1014_85</strain>
    </source>
</reference>
<proteinExistence type="predicted"/>
<dbReference type="Proteomes" id="UP000316253">
    <property type="component" value="Unassembled WGS sequence"/>
</dbReference>
<evidence type="ECO:0000313" key="2">
    <source>
        <dbReference type="Proteomes" id="UP000316253"/>
    </source>
</evidence>
<sequence length="307" mass="34427">DDIEFVNHLPESYPQHINELLQDEDLSPEAFALWLRNLSNLSRTGEYDRLIHNPQPINRADLEDAEHFYRGNLVRLVEFAGDSYDIRQEQPAFRVFGADKVPVATSRLYFSANLAGEPHYLLGDWYGALYQTSSLNKVSYKVLSSLLTRRFDTLVAYIDDRPEKRGTAADCDRILAQYEFLGHKQTLTNPGLPTGIALAPGIAYAPEPLELNYLLRLLATETVGQQQTNHLFDMVSYNGLIAALTENALALAQAKLPEATTMPELTDTAGQYFKELLRASGIDPDTMTCLTLAGQLPSYVKRRLKTS</sequence>
<organism evidence="1 2">
    <name type="scientific">Candidatus Berkelbacteria bacterium Gr01-1014_85</name>
    <dbReference type="NCBI Taxonomy" id="2017150"/>
    <lineage>
        <taxon>Bacteria</taxon>
        <taxon>Candidatus Berkelbacteria</taxon>
    </lineage>
</organism>
<dbReference type="EMBL" id="VMFD01000058">
    <property type="protein sequence ID" value="TSC65216.1"/>
    <property type="molecule type" value="Genomic_DNA"/>
</dbReference>
<gene>
    <name evidence="1" type="ORF">CEO22_569</name>
</gene>
<accession>A0A554JA72</accession>
<dbReference type="AlphaFoldDB" id="A0A554JA72"/>
<name>A0A554JA72_9BACT</name>
<evidence type="ECO:0000313" key="1">
    <source>
        <dbReference type="EMBL" id="TSC65216.1"/>
    </source>
</evidence>
<feature type="non-terminal residue" evidence="1">
    <location>
        <position position="1"/>
    </location>
</feature>
<comment type="caution">
    <text evidence="1">The sequence shown here is derived from an EMBL/GenBank/DDBJ whole genome shotgun (WGS) entry which is preliminary data.</text>
</comment>
<protein>
    <submittedName>
        <fullName evidence="1">Uncharacterized protein</fullName>
    </submittedName>
</protein>